<dbReference type="GO" id="GO:0047555">
    <property type="term" value="F:3',5'-cyclic-GMP phosphodiesterase activity"/>
    <property type="evidence" value="ECO:0007669"/>
    <property type="project" value="TreeGrafter"/>
</dbReference>
<dbReference type="GO" id="GO:0004115">
    <property type="term" value="F:3',5'-cyclic-AMP phosphodiesterase activity"/>
    <property type="evidence" value="ECO:0007669"/>
    <property type="project" value="InterPro"/>
</dbReference>
<dbReference type="Gene3D" id="3.60.15.10">
    <property type="entry name" value="Ribonuclease Z/Hydroxyacylglutathione hydrolase-like"/>
    <property type="match status" value="1"/>
</dbReference>
<dbReference type="PANTHER" id="PTHR28283:SF1">
    <property type="entry name" value="3',5'-CYCLIC-NUCLEOTIDE PHOSPHODIESTERASE 1"/>
    <property type="match status" value="1"/>
</dbReference>
<evidence type="ECO:0000313" key="2">
    <source>
        <dbReference type="EMBL" id="TQN03044.1"/>
    </source>
</evidence>
<name>A0A543L6U8_9BURK</name>
<dbReference type="PRINTS" id="PR00388">
    <property type="entry name" value="PDIESTERASE2"/>
</dbReference>
<dbReference type="GO" id="GO:0006198">
    <property type="term" value="P:cAMP catabolic process"/>
    <property type="evidence" value="ECO:0007669"/>
    <property type="project" value="InterPro"/>
</dbReference>
<dbReference type="InterPro" id="IPR000396">
    <property type="entry name" value="Pdiesterase2"/>
</dbReference>
<evidence type="ECO:0000259" key="1">
    <source>
        <dbReference type="SMART" id="SM00849"/>
    </source>
</evidence>
<reference evidence="2 3" key="1">
    <citation type="submission" date="2019-06" db="EMBL/GenBank/DDBJ databases">
        <title>Genomic Encyclopedia of Archaeal and Bacterial Type Strains, Phase II (KMG-II): from individual species to whole genera.</title>
        <authorList>
            <person name="Goeker M."/>
        </authorList>
    </citation>
    <scope>NUCLEOTIDE SEQUENCE [LARGE SCALE GENOMIC DNA]</scope>
    <source>
        <strain evidence="2 3">DSM 7270</strain>
    </source>
</reference>
<dbReference type="PANTHER" id="PTHR28283">
    <property type="entry name" value="3',5'-CYCLIC-NUCLEOTIDE PHOSPHODIESTERASE 1"/>
    <property type="match status" value="1"/>
</dbReference>
<dbReference type="GO" id="GO:1902660">
    <property type="term" value="P:negative regulation of glucose mediated signaling pathway"/>
    <property type="evidence" value="ECO:0007669"/>
    <property type="project" value="TreeGrafter"/>
</dbReference>
<sequence length="264" mass="28461">MKVRVLGCSGAIARDCRTTSFLVNHNILIDAGTGVGDLTLEEMRQIDHVFLTHSHLDHIAALPLMLDAVSSLRSQSVQVHAMAATIAALQAHVFNNIVWPDFSCVPSAQSPFLRYVPLAAGETVTAGGLVVRVLPAVHSVPAVGYALRGQHGWWAFSGDTERNPALWSALEQLAEAPPQLPVAALVIETAFSNRESDLARRSQHLSPTTLAAELALRAPTASYPIYITHTKPSETELILQEINQLELAGDVAIGWLQVGQVFDV</sequence>
<dbReference type="SUPFAM" id="SSF56281">
    <property type="entry name" value="Metallo-hydrolase/oxidoreductase"/>
    <property type="match status" value="1"/>
</dbReference>
<dbReference type="InterPro" id="IPR001279">
    <property type="entry name" value="Metallo-B-lactamas"/>
</dbReference>
<dbReference type="InterPro" id="IPR036866">
    <property type="entry name" value="RibonucZ/Hydroxyglut_hydro"/>
</dbReference>
<dbReference type="Proteomes" id="UP000316993">
    <property type="component" value="Unassembled WGS sequence"/>
</dbReference>
<feature type="domain" description="Metallo-beta-lactamase" evidence="1">
    <location>
        <begin position="17"/>
        <end position="186"/>
    </location>
</feature>
<dbReference type="AlphaFoldDB" id="A0A543L6U8"/>
<dbReference type="SMART" id="SM00849">
    <property type="entry name" value="Lactamase_B"/>
    <property type="match status" value="1"/>
</dbReference>
<evidence type="ECO:0000313" key="3">
    <source>
        <dbReference type="Proteomes" id="UP000316993"/>
    </source>
</evidence>
<dbReference type="Pfam" id="PF12706">
    <property type="entry name" value="Lactamase_B_2"/>
    <property type="match status" value="1"/>
</dbReference>
<accession>A0A543L6U8</accession>
<comment type="caution">
    <text evidence="2">The sequence shown here is derived from an EMBL/GenBank/DDBJ whole genome shotgun (WGS) entry which is preliminary data.</text>
</comment>
<protein>
    <submittedName>
        <fullName evidence="2">Beta-lactamase family protein</fullName>
    </submittedName>
</protein>
<dbReference type="EMBL" id="VFPV01000002">
    <property type="protein sequence ID" value="TQN03044.1"/>
    <property type="molecule type" value="Genomic_DNA"/>
</dbReference>
<proteinExistence type="predicted"/>
<organism evidence="2 3">
    <name type="scientific">Acidovorax temperans</name>
    <dbReference type="NCBI Taxonomy" id="80878"/>
    <lineage>
        <taxon>Bacteria</taxon>
        <taxon>Pseudomonadati</taxon>
        <taxon>Pseudomonadota</taxon>
        <taxon>Betaproteobacteria</taxon>
        <taxon>Burkholderiales</taxon>
        <taxon>Comamonadaceae</taxon>
        <taxon>Acidovorax</taxon>
    </lineage>
</organism>
<gene>
    <name evidence="2" type="ORF">BDD18_1697</name>
</gene>
<dbReference type="RefSeq" id="WP_142082699.1">
    <property type="nucleotide sequence ID" value="NZ_VFPV01000002.1"/>
</dbReference>
<dbReference type="CDD" id="cd07735">
    <property type="entry name" value="class_II_PDE_MBL-fold"/>
    <property type="match status" value="1"/>
</dbReference>